<feature type="non-terminal residue" evidence="2">
    <location>
        <position position="194"/>
    </location>
</feature>
<reference evidence="2" key="1">
    <citation type="submission" date="2021-06" db="EMBL/GenBank/DDBJ databases">
        <authorList>
            <person name="Hodson N. C."/>
            <person name="Mongue J. A."/>
            <person name="Jaron S. K."/>
        </authorList>
    </citation>
    <scope>NUCLEOTIDE SEQUENCE</scope>
</reference>
<dbReference type="Proteomes" id="UP000708208">
    <property type="component" value="Unassembled WGS sequence"/>
</dbReference>
<proteinExistence type="predicted"/>
<evidence type="ECO:0000313" key="3">
    <source>
        <dbReference type="Proteomes" id="UP000708208"/>
    </source>
</evidence>
<evidence type="ECO:0000256" key="1">
    <source>
        <dbReference type="SAM" id="MobiDB-lite"/>
    </source>
</evidence>
<feature type="non-terminal residue" evidence="2">
    <location>
        <position position="1"/>
    </location>
</feature>
<dbReference type="EMBL" id="CAJVCH010536554">
    <property type="protein sequence ID" value="CAG7825508.1"/>
    <property type="molecule type" value="Genomic_DNA"/>
</dbReference>
<name>A0A8J2PLY6_9HEXA</name>
<gene>
    <name evidence="2" type="ORF">AFUS01_LOCUS35616</name>
</gene>
<dbReference type="AlphaFoldDB" id="A0A8J2PLY6"/>
<feature type="region of interest" description="Disordered" evidence="1">
    <location>
        <begin position="106"/>
        <end position="125"/>
    </location>
</feature>
<sequence length="194" mass="20965">SRIPVVDLTGASQASFPDDSYDDVFANMPLEIDDSDDYLFAAVDLEAIQANAVDDLDSVAEDPNHPQPEAEGINTKEFVPSPHPRCGNPECFSLNPCEDCCPPSQSSVYTNGTPRSPPPARPQRFREDCDSTYECTWCEPCDACLSQALRERLANPNLPLPLPDAQPGGILGDPEDLSLNIDYGLLTPDAVNAA</sequence>
<keyword evidence="3" id="KW-1185">Reference proteome</keyword>
<comment type="caution">
    <text evidence="2">The sequence shown here is derived from an EMBL/GenBank/DDBJ whole genome shotgun (WGS) entry which is preliminary data.</text>
</comment>
<evidence type="ECO:0000313" key="2">
    <source>
        <dbReference type="EMBL" id="CAG7825508.1"/>
    </source>
</evidence>
<protein>
    <submittedName>
        <fullName evidence="2">Uncharacterized protein</fullName>
    </submittedName>
</protein>
<accession>A0A8J2PLY6</accession>
<organism evidence="2 3">
    <name type="scientific">Allacma fusca</name>
    <dbReference type="NCBI Taxonomy" id="39272"/>
    <lineage>
        <taxon>Eukaryota</taxon>
        <taxon>Metazoa</taxon>
        <taxon>Ecdysozoa</taxon>
        <taxon>Arthropoda</taxon>
        <taxon>Hexapoda</taxon>
        <taxon>Collembola</taxon>
        <taxon>Symphypleona</taxon>
        <taxon>Sminthuridae</taxon>
        <taxon>Allacma</taxon>
    </lineage>
</organism>